<evidence type="ECO:0000256" key="2">
    <source>
        <dbReference type="ARBA" id="ARBA00023004"/>
    </source>
</evidence>
<evidence type="ECO:0000256" key="6">
    <source>
        <dbReference type="ARBA" id="ARBA00024536"/>
    </source>
</evidence>
<feature type="binding site" evidence="7">
    <location>
        <position position="53"/>
    </location>
    <ligand>
        <name>Fe-coproporphyrin III</name>
        <dbReference type="ChEBI" id="CHEBI:68438"/>
    </ligand>
</feature>
<dbReference type="PANTHER" id="PTHR11108">
    <property type="entry name" value="FERROCHELATASE"/>
    <property type="match status" value="1"/>
</dbReference>
<organism evidence="9 10">
    <name type="scientific">Trebonia kvetii</name>
    <dbReference type="NCBI Taxonomy" id="2480626"/>
    <lineage>
        <taxon>Bacteria</taxon>
        <taxon>Bacillati</taxon>
        <taxon>Actinomycetota</taxon>
        <taxon>Actinomycetes</taxon>
        <taxon>Streptosporangiales</taxon>
        <taxon>Treboniaceae</taxon>
        <taxon>Trebonia</taxon>
    </lineage>
</organism>
<keyword evidence="10" id="KW-1185">Reference proteome</keyword>
<comment type="function">
    <text evidence="7">Involved in coproporphyrin-dependent heme b biosynthesis. Catalyzes the insertion of ferrous iron into coproporphyrin III to form Fe-coproporphyrin III.</text>
</comment>
<comment type="catalytic activity">
    <reaction evidence="6">
        <text>Fe-coproporphyrin III + 2 H(+) = coproporphyrin III + Fe(2+)</text>
        <dbReference type="Rhea" id="RHEA:49572"/>
        <dbReference type="ChEBI" id="CHEBI:15378"/>
        <dbReference type="ChEBI" id="CHEBI:29033"/>
        <dbReference type="ChEBI" id="CHEBI:68438"/>
        <dbReference type="ChEBI" id="CHEBI:131725"/>
        <dbReference type="EC" id="4.99.1.9"/>
    </reaction>
    <physiologicalReaction direction="right-to-left" evidence="6">
        <dbReference type="Rhea" id="RHEA:49574"/>
    </physiologicalReaction>
</comment>
<dbReference type="InterPro" id="IPR033659">
    <property type="entry name" value="Ferrochelatase_N"/>
</dbReference>
<dbReference type="SUPFAM" id="SSF53800">
    <property type="entry name" value="Chelatase"/>
    <property type="match status" value="1"/>
</dbReference>
<dbReference type="EC" id="4.99.1.9" evidence="7"/>
<keyword evidence="2 7" id="KW-0408">Iron</keyword>
<dbReference type="GO" id="GO:0046872">
    <property type="term" value="F:metal ion binding"/>
    <property type="evidence" value="ECO:0007669"/>
    <property type="project" value="UniProtKB-KW"/>
</dbReference>
<evidence type="ECO:0000256" key="7">
    <source>
        <dbReference type="HAMAP-Rule" id="MF_00323"/>
    </source>
</evidence>
<dbReference type="InterPro" id="IPR001015">
    <property type="entry name" value="Ferrochelatase"/>
</dbReference>
<proteinExistence type="inferred from homology"/>
<keyword evidence="5 7" id="KW-0627">Porphyrin biosynthesis</keyword>
<dbReference type="NCBIfam" id="NF000689">
    <property type="entry name" value="PRK00035.2-1"/>
    <property type="match status" value="1"/>
</dbReference>
<comment type="caution">
    <text evidence="9">The sequence shown here is derived from an EMBL/GenBank/DDBJ whole genome shotgun (WGS) entry which is preliminary data.</text>
</comment>
<evidence type="ECO:0000313" key="9">
    <source>
        <dbReference type="EMBL" id="TVZ03342.1"/>
    </source>
</evidence>
<accession>A0A6P2BW67</accession>
<dbReference type="CDD" id="cd00419">
    <property type="entry name" value="Ferrochelatase_C"/>
    <property type="match status" value="1"/>
</dbReference>
<evidence type="ECO:0000256" key="3">
    <source>
        <dbReference type="ARBA" id="ARBA00023133"/>
    </source>
</evidence>
<feature type="binding site" evidence="7">
    <location>
        <position position="289"/>
    </location>
    <ligand>
        <name>Fe(2+)</name>
        <dbReference type="ChEBI" id="CHEBI:29033"/>
    </ligand>
</feature>
<dbReference type="GO" id="GO:0006783">
    <property type="term" value="P:heme biosynthetic process"/>
    <property type="evidence" value="ECO:0007669"/>
    <property type="project" value="UniProtKB-UniRule"/>
</dbReference>
<dbReference type="InterPro" id="IPR033644">
    <property type="entry name" value="Ferrochelatase_C"/>
</dbReference>
<dbReference type="PANTHER" id="PTHR11108:SF1">
    <property type="entry name" value="FERROCHELATASE, MITOCHONDRIAL"/>
    <property type="match status" value="1"/>
</dbReference>
<protein>
    <recommendedName>
        <fullName evidence="7">Coproporphyrin III ferrochelatase</fullName>
        <ecNumber evidence="7">4.99.1.9</ecNumber>
    </recommendedName>
</protein>
<feature type="binding site" evidence="7">
    <location>
        <position position="122"/>
    </location>
    <ligand>
        <name>Fe-coproporphyrin III</name>
        <dbReference type="ChEBI" id="CHEBI:68438"/>
    </ligand>
</feature>
<dbReference type="AlphaFoldDB" id="A0A6P2BW67"/>
<feature type="binding site" evidence="7">
    <location>
        <position position="182"/>
    </location>
    <ligand>
        <name>Fe(2+)</name>
        <dbReference type="ChEBI" id="CHEBI:29033"/>
    </ligand>
</feature>
<dbReference type="HAMAP" id="MF_00323">
    <property type="entry name" value="Ferrochelatase"/>
    <property type="match status" value="1"/>
</dbReference>
<dbReference type="Proteomes" id="UP000460272">
    <property type="component" value="Unassembled WGS sequence"/>
</dbReference>
<reference evidence="9 10" key="1">
    <citation type="submission" date="2018-11" db="EMBL/GenBank/DDBJ databases">
        <title>Trebonia kvetii gen.nov., sp.nov., a novel acidophilic actinobacterium, and proposal of the new actinobacterial family Treboniaceae fam. nov.</title>
        <authorList>
            <person name="Rapoport D."/>
            <person name="Sagova-Mareckova M."/>
            <person name="Sedlacek I."/>
            <person name="Provaznik J."/>
            <person name="Kralova S."/>
            <person name="Pavlinic D."/>
            <person name="Benes V."/>
            <person name="Kopecky J."/>
        </authorList>
    </citation>
    <scope>NUCLEOTIDE SEQUENCE [LARGE SCALE GENOMIC DNA]</scope>
    <source>
        <strain evidence="9 10">15Tr583</strain>
    </source>
</reference>
<keyword evidence="4 7" id="KW-0456">Lyase</keyword>
<comment type="caution">
    <text evidence="7">Lacks conserved residue(s) required for the propagation of feature annotation.</text>
</comment>
<evidence type="ECO:0000256" key="4">
    <source>
        <dbReference type="ARBA" id="ARBA00023239"/>
    </source>
</evidence>
<dbReference type="RefSeq" id="WP_145856013.1">
    <property type="nucleotide sequence ID" value="NZ_RPFW01000004.1"/>
</dbReference>
<dbReference type="GO" id="GO:0004325">
    <property type="term" value="F:ferrochelatase activity"/>
    <property type="evidence" value="ECO:0007669"/>
    <property type="project" value="UniProtKB-UniRule"/>
</dbReference>
<dbReference type="GO" id="GO:0005737">
    <property type="term" value="C:cytoplasm"/>
    <property type="evidence" value="ECO:0007669"/>
    <property type="project" value="UniProtKB-SubCell"/>
</dbReference>
<comment type="similarity">
    <text evidence="7 8">Belongs to the ferrochelatase family.</text>
</comment>
<dbReference type="EMBL" id="RPFW01000004">
    <property type="protein sequence ID" value="TVZ03342.1"/>
    <property type="molecule type" value="Genomic_DNA"/>
</dbReference>
<dbReference type="OrthoDB" id="9776380at2"/>
<evidence type="ECO:0000256" key="1">
    <source>
        <dbReference type="ARBA" id="ARBA00004744"/>
    </source>
</evidence>
<evidence type="ECO:0000313" key="10">
    <source>
        <dbReference type="Proteomes" id="UP000460272"/>
    </source>
</evidence>
<dbReference type="Gene3D" id="3.40.50.1400">
    <property type="match status" value="2"/>
</dbReference>
<dbReference type="Pfam" id="PF00762">
    <property type="entry name" value="Ferrochelatase"/>
    <property type="match status" value="1"/>
</dbReference>
<keyword evidence="7" id="KW-0479">Metal-binding</keyword>
<keyword evidence="7" id="KW-0963">Cytoplasm</keyword>
<keyword evidence="3 7" id="KW-0350">Heme biosynthesis</keyword>
<dbReference type="CDD" id="cd03411">
    <property type="entry name" value="Ferrochelatase_N"/>
    <property type="match status" value="1"/>
</dbReference>
<sequence length="363" mass="38241">MPSYDAFLLLSFGGPEGPDDVLPFLENVTRGRGVPRERLEAVAEHYYAVGGVSPINAQCREMLKSIAAAFGEAGIDLPLYWGNRNWDPFLAGTVRQLKADGARRVIAFATSAYSSYSACRQYLDDIDRAVAEAGDGAPRIDKIRPYYARPGFIGPFAASVEAALAELPAAARDGARLVFTAHSVPLGMAASSGSVRAGSALPGAVGGRYAAELREASRLITERVRGSHPFDLVFQSRSGPPSVPWLEPDVNDHLAALANGTQTNGEPLPEGPPPGVVAVPVGFVSDHMEVVHDLDVEAAQTAASLGLPFARAQAPGLTPEFAAMVAELVAERIASEDGADDDLANFCPADCCRYVPSRPGRGA</sequence>
<comment type="subcellular location">
    <subcellularLocation>
        <location evidence="7">Cytoplasm</location>
    </subcellularLocation>
</comment>
<evidence type="ECO:0000256" key="5">
    <source>
        <dbReference type="ARBA" id="ARBA00023244"/>
    </source>
</evidence>
<gene>
    <name evidence="7" type="primary">cpfC</name>
    <name evidence="9" type="ORF">EAS64_23335</name>
</gene>
<comment type="pathway">
    <text evidence="1 7">Porphyrin-containing compound metabolism; protoheme biosynthesis.</text>
</comment>
<dbReference type="UniPathway" id="UPA00252"/>
<evidence type="ECO:0000256" key="8">
    <source>
        <dbReference type="RuleBase" id="RU004185"/>
    </source>
</evidence>
<name>A0A6P2BW67_9ACTN</name>